<gene>
    <name evidence="1" type="ORF">NE237_018607</name>
</gene>
<reference evidence="1" key="1">
    <citation type="journal article" date="2023" name="Plant J.">
        <title>The genome of the king protea, Protea cynaroides.</title>
        <authorList>
            <person name="Chang J."/>
            <person name="Duong T.A."/>
            <person name="Schoeman C."/>
            <person name="Ma X."/>
            <person name="Roodt D."/>
            <person name="Barker N."/>
            <person name="Li Z."/>
            <person name="Van de Peer Y."/>
            <person name="Mizrachi E."/>
        </authorList>
    </citation>
    <scope>NUCLEOTIDE SEQUENCE</scope>
    <source>
        <tissue evidence="1">Young leaves</tissue>
    </source>
</reference>
<dbReference type="AlphaFoldDB" id="A0A9Q0KA55"/>
<accession>A0A9Q0KA55</accession>
<comment type="caution">
    <text evidence="1">The sequence shown here is derived from an EMBL/GenBank/DDBJ whole genome shotgun (WGS) entry which is preliminary data.</text>
</comment>
<evidence type="ECO:0000313" key="1">
    <source>
        <dbReference type="EMBL" id="KAJ4966758.1"/>
    </source>
</evidence>
<evidence type="ECO:0000313" key="2">
    <source>
        <dbReference type="Proteomes" id="UP001141806"/>
    </source>
</evidence>
<dbReference type="Proteomes" id="UP001141806">
    <property type="component" value="Unassembled WGS sequence"/>
</dbReference>
<keyword evidence="2" id="KW-1185">Reference proteome</keyword>
<organism evidence="1 2">
    <name type="scientific">Protea cynaroides</name>
    <dbReference type="NCBI Taxonomy" id="273540"/>
    <lineage>
        <taxon>Eukaryota</taxon>
        <taxon>Viridiplantae</taxon>
        <taxon>Streptophyta</taxon>
        <taxon>Embryophyta</taxon>
        <taxon>Tracheophyta</taxon>
        <taxon>Spermatophyta</taxon>
        <taxon>Magnoliopsida</taxon>
        <taxon>Proteales</taxon>
        <taxon>Proteaceae</taxon>
        <taxon>Protea</taxon>
    </lineage>
</organism>
<proteinExistence type="predicted"/>
<name>A0A9Q0KA55_9MAGN</name>
<dbReference type="EMBL" id="JAMYWD010000007">
    <property type="protein sequence ID" value="KAJ4966758.1"/>
    <property type="molecule type" value="Genomic_DNA"/>
</dbReference>
<sequence length="275" mass="31082">MDDGETGGQKTPARVEVQGISEARKFRQRRVRKKKVVAHDVATNLRFRENRAKQQTPYHNLLKNFGNCYLKPITRDELKDWVFSDFLQQNTGLEIYWKPTKPYLWMDEANDEEPASPTADIMEPDRGEFTRDTGIQLVDTREEVTYEGPHVREEREWNDNSNFPTPLTPGKGLEEGWELNQLGPHYSNGTINLLFSLGKGIPGDVIFFLSRFSNNTSLSNLAFLSTLTKNGDETGVEGEYCGKREVLGGLSGGSVQKIWRSFLMNMSGGVIVGIS</sequence>
<protein>
    <submittedName>
        <fullName evidence="1">Uncharacterized protein</fullName>
    </submittedName>
</protein>